<dbReference type="AlphaFoldDB" id="A0A136LX58"/>
<evidence type="ECO:0000313" key="4">
    <source>
        <dbReference type="Proteomes" id="UP000070457"/>
    </source>
</evidence>
<feature type="transmembrane region" description="Helical" evidence="2">
    <location>
        <begin position="58"/>
        <end position="80"/>
    </location>
</feature>
<comment type="caution">
    <text evidence="3">The sequence shown here is derived from an EMBL/GenBank/DDBJ whole genome shotgun (WGS) entry which is preliminary data.</text>
</comment>
<feature type="transmembrane region" description="Helical" evidence="2">
    <location>
        <begin position="117"/>
        <end position="144"/>
    </location>
</feature>
<feature type="transmembrane region" description="Helical" evidence="2">
    <location>
        <begin position="366"/>
        <end position="382"/>
    </location>
</feature>
<evidence type="ECO:0000313" key="3">
    <source>
        <dbReference type="EMBL" id="KXK26238.1"/>
    </source>
</evidence>
<feature type="region of interest" description="Disordered" evidence="1">
    <location>
        <begin position="398"/>
        <end position="419"/>
    </location>
</feature>
<dbReference type="EMBL" id="JYNZ01000004">
    <property type="protein sequence ID" value="KXK26238.1"/>
    <property type="molecule type" value="Genomic_DNA"/>
</dbReference>
<feature type="transmembrane region" description="Helical" evidence="2">
    <location>
        <begin position="227"/>
        <end position="246"/>
    </location>
</feature>
<dbReference type="Proteomes" id="UP000070457">
    <property type="component" value="Unassembled WGS sequence"/>
</dbReference>
<sequence length="419" mass="47642">MAMRQPVQGWIYHPRWDITFLILSFIVAFTPYAAYLAFGGNLFDNAETVGTSAYNARVFTNTLVAVFIGGPHMYATFTRTLMDPVVFARKKYLYIFTAIAVPIFVFSMAIISYTTYVWLLTIFFGMASVHALHQIMWISGAYDLSRNRAATMFSKFIDYGVVFASLYPVPIWKMVNGNFRIGPVSLAINDLVYGWNWLAYAAWAFFAVMVFLFIAKSVREWRLGTLHRGKTLLIFVTVNVMFWMMFLPNTDTAAQGINTWHSFQYLALTWYAHKLIEKRDGKELGFMHFWRNLYNKAKEQSSSRFGVLRNFVKEFSAAMRKIDGDTGWSSFYLLTIAMLPVSSIIVIVTGALLPNLHNGAPGADEAYTYMGLLSILLIHYVHDGLLFTDPEDLILEDKETAQQENDQPLTSPAPELATA</sequence>
<proteinExistence type="predicted"/>
<feature type="transmembrane region" description="Helical" evidence="2">
    <location>
        <begin position="331"/>
        <end position="354"/>
    </location>
</feature>
<feature type="transmembrane region" description="Helical" evidence="2">
    <location>
        <begin position="195"/>
        <end position="215"/>
    </location>
</feature>
<feature type="transmembrane region" description="Helical" evidence="2">
    <location>
        <begin position="156"/>
        <end position="175"/>
    </location>
</feature>
<evidence type="ECO:0000256" key="2">
    <source>
        <dbReference type="SAM" id="Phobius"/>
    </source>
</evidence>
<keyword evidence="2" id="KW-0472">Membrane</keyword>
<keyword evidence="2" id="KW-1133">Transmembrane helix</keyword>
<gene>
    <name evidence="3" type="ORF">TR69_WS6001001233</name>
</gene>
<organism evidence="3 4">
    <name type="scientific">candidate division WS6 bacterium OLB20</name>
    <dbReference type="NCBI Taxonomy" id="1617426"/>
    <lineage>
        <taxon>Bacteria</taxon>
        <taxon>Candidatus Dojkabacteria</taxon>
    </lineage>
</organism>
<accession>A0A136LX58</accession>
<keyword evidence="2" id="KW-0812">Transmembrane</keyword>
<protein>
    <submittedName>
        <fullName evidence="3">Uncharacterized protein</fullName>
    </submittedName>
</protein>
<feature type="transmembrane region" description="Helical" evidence="2">
    <location>
        <begin position="20"/>
        <end position="38"/>
    </location>
</feature>
<evidence type="ECO:0000256" key="1">
    <source>
        <dbReference type="SAM" id="MobiDB-lite"/>
    </source>
</evidence>
<feature type="transmembrane region" description="Helical" evidence="2">
    <location>
        <begin position="92"/>
        <end position="111"/>
    </location>
</feature>
<reference evidence="3 4" key="1">
    <citation type="submission" date="2015-02" db="EMBL/GenBank/DDBJ databases">
        <title>Improved understanding of the partial-nitritation anammox process through 23 genomes representing the majority of the microbial community.</title>
        <authorList>
            <person name="Speth D.R."/>
            <person name="In T Zandt M."/>
            <person name="Guerrero Cruz S."/>
            <person name="Jetten M.S."/>
            <person name="Dutilh B.E."/>
        </authorList>
    </citation>
    <scope>NUCLEOTIDE SEQUENCE [LARGE SCALE GENOMIC DNA]</scope>
    <source>
        <strain evidence="3">OLB20</strain>
    </source>
</reference>
<name>A0A136LX58_9BACT</name>